<evidence type="ECO:0000313" key="1">
    <source>
        <dbReference type="EMBL" id="KAI0066487.1"/>
    </source>
</evidence>
<sequence length="1483" mass="162615">MSFFSRKKHPNDKQQQQAAASSPPANVAVRDSDVPQQQPAPGTFAQQGGAPRPRGNSPNTSTPAASGSVAPAPAQAPAQQPPQQQQQSTPPTQSQPTAGSSSQPSQRPAYPWSARRLHLQAPVLLPNKAPAGPAPTAPSPSPFPRYGHALPATATAAGELFLFGGLVHESARNDLYVFSTRDLSATLLQTSGEIPSPRVGHASALVSSVLLVWGGDTKTDGRARPNDRQDDSLYLLNLVSREWTRVAVTGPGPVGRYGHAVTMVGSKFFVFGGQVDGEFLNDLWAFDLNSLKSKAAWEQYEPAPGSEKPARRTGHVCVTHGERIILFGGTDGQYHYNDTWMFDVPTRKWTELQCIGYIPSPREGHAAALVDDVMYVFGGRGVDGKDLGDLTAFKLSSQRWFMFQNMGPSPSGRSGHAMASSGTRVFVLGGESYAVPKPDEPALIHVLDTKHIKYPNPDPNAPNANNAKVTSEKGPQRPSRKSSVNAELGQQQPSQTQPTINGVRAMSPSGPAPTDVEELRRAMSPPNARTPKVIPNGLPAQVFPTANGKGKAPMRPPRDGDDNLNMDDADVSAAENAPRERALSPEQPYRARSPADRSGSPAGMVSMASVAMKQNGSAAPRSSSPLVERVKSPDGGYNYVQSSPVSGAPAVNGFTSHGAKPGSTGNVTADLIRDLKDREVELETLKRKEGWMKAALMQASRSGFIYADSGDDVPEGVLQEVEDGHPKVAEAVVNLKQLRARIQASMVEQARSASARISEAERQRSTAVQEAAYYRAKLAALEASAEGDVTRLERERLADLERQLSAANAERAAQDRRVAELSDSLTLKASLLEQAEAQAREAAKRTSVLEASHVRVLRDHTEVQEQHAALDAALREHADRLLAQTSTLEQKDADLANLQAQVDELLLSRDQHVRALEQTHGALQAATARAGEIDDHNQRAREQILNYESELAELRGELESRMSEVESMRIRLADVENSWAKSREEADAFRALTTTGLGELLDSHRDLKTDEDRLTRGHMEKIQVMEAEVASMRAMLKDASHRLEESHSDLSQERRKAREGETEALALRSQLVGLRAQLATAVADVGRMKKDLAVRDSEFQQKSKDAADAELRLGMLRNYLAENDIVLDNDGLPAKSDEASSRVAELETKLAQYSRMQEKAERELETVVRQKRDAEAQVNVMSSQLDRLRSTQSPAMNRHANGNGDDSFGSDSRIVEAERRAEEVERNYKSRMQQLEDDYRLAVQLVKETERLNRRMKDELMKQKSLNTSLLSEVEALRGSSSTESSRARINGRGTPMSDDGRASETLRSQLIDTQRQSQRLSNENKDFRLRIDSLEKDLGHMRDNLIAAQREANERLSRVEELEQEVERLQSSLVIARGAQDETLLEKISNENNALKRENEQLSHKIGLLLEDDQPAFGRDRPISGISVSDRPVSNSSSDALAYGDRMSGGDFGDWQRQFRRPLSEFESHAFPSGHERVRSRS</sequence>
<name>A0ACB8TDI7_9AGAM</name>
<accession>A0ACB8TDI7</accession>
<gene>
    <name evidence="1" type="ORF">BV25DRAFT_1820444</name>
</gene>
<dbReference type="EMBL" id="MU277192">
    <property type="protein sequence ID" value="KAI0066487.1"/>
    <property type="molecule type" value="Genomic_DNA"/>
</dbReference>
<protein>
    <submittedName>
        <fullName evidence="1">Uncharacterized protein</fullName>
    </submittedName>
</protein>
<organism evidence="1 2">
    <name type="scientific">Artomyces pyxidatus</name>
    <dbReference type="NCBI Taxonomy" id="48021"/>
    <lineage>
        <taxon>Eukaryota</taxon>
        <taxon>Fungi</taxon>
        <taxon>Dikarya</taxon>
        <taxon>Basidiomycota</taxon>
        <taxon>Agaricomycotina</taxon>
        <taxon>Agaricomycetes</taxon>
        <taxon>Russulales</taxon>
        <taxon>Auriscalpiaceae</taxon>
        <taxon>Artomyces</taxon>
    </lineage>
</organism>
<dbReference type="Proteomes" id="UP000814140">
    <property type="component" value="Unassembled WGS sequence"/>
</dbReference>
<reference evidence="1" key="2">
    <citation type="journal article" date="2022" name="New Phytol.">
        <title>Evolutionary transition to the ectomycorrhizal habit in the genomes of a hyperdiverse lineage of mushroom-forming fungi.</title>
        <authorList>
            <person name="Looney B."/>
            <person name="Miyauchi S."/>
            <person name="Morin E."/>
            <person name="Drula E."/>
            <person name="Courty P.E."/>
            <person name="Kohler A."/>
            <person name="Kuo A."/>
            <person name="LaButti K."/>
            <person name="Pangilinan J."/>
            <person name="Lipzen A."/>
            <person name="Riley R."/>
            <person name="Andreopoulos W."/>
            <person name="He G."/>
            <person name="Johnson J."/>
            <person name="Nolan M."/>
            <person name="Tritt A."/>
            <person name="Barry K.W."/>
            <person name="Grigoriev I.V."/>
            <person name="Nagy L.G."/>
            <person name="Hibbett D."/>
            <person name="Henrissat B."/>
            <person name="Matheny P.B."/>
            <person name="Labbe J."/>
            <person name="Martin F.M."/>
        </authorList>
    </citation>
    <scope>NUCLEOTIDE SEQUENCE</scope>
    <source>
        <strain evidence="1">HHB10654</strain>
    </source>
</reference>
<reference evidence="1" key="1">
    <citation type="submission" date="2021-03" db="EMBL/GenBank/DDBJ databases">
        <authorList>
            <consortium name="DOE Joint Genome Institute"/>
            <person name="Ahrendt S."/>
            <person name="Looney B.P."/>
            <person name="Miyauchi S."/>
            <person name="Morin E."/>
            <person name="Drula E."/>
            <person name="Courty P.E."/>
            <person name="Chicoki N."/>
            <person name="Fauchery L."/>
            <person name="Kohler A."/>
            <person name="Kuo A."/>
            <person name="Labutti K."/>
            <person name="Pangilinan J."/>
            <person name="Lipzen A."/>
            <person name="Riley R."/>
            <person name="Andreopoulos W."/>
            <person name="He G."/>
            <person name="Johnson J."/>
            <person name="Barry K.W."/>
            <person name="Grigoriev I.V."/>
            <person name="Nagy L."/>
            <person name="Hibbett D."/>
            <person name="Henrissat B."/>
            <person name="Matheny P.B."/>
            <person name="Labbe J."/>
            <person name="Martin F."/>
        </authorList>
    </citation>
    <scope>NUCLEOTIDE SEQUENCE</scope>
    <source>
        <strain evidence="1">HHB10654</strain>
    </source>
</reference>
<evidence type="ECO:0000313" key="2">
    <source>
        <dbReference type="Proteomes" id="UP000814140"/>
    </source>
</evidence>
<proteinExistence type="predicted"/>
<keyword evidence="2" id="KW-1185">Reference proteome</keyword>
<comment type="caution">
    <text evidence="1">The sequence shown here is derived from an EMBL/GenBank/DDBJ whole genome shotgun (WGS) entry which is preliminary data.</text>
</comment>